<dbReference type="Proteomes" id="UP001295444">
    <property type="component" value="Chromosome 05"/>
</dbReference>
<evidence type="ECO:0000313" key="2">
    <source>
        <dbReference type="EMBL" id="CAH2295256.1"/>
    </source>
</evidence>
<evidence type="ECO:0000313" key="3">
    <source>
        <dbReference type="Proteomes" id="UP001295444"/>
    </source>
</evidence>
<keyword evidence="3" id="KW-1185">Reference proteome</keyword>
<dbReference type="AlphaFoldDB" id="A0AAD1W9X7"/>
<evidence type="ECO:0000256" key="1">
    <source>
        <dbReference type="SAM" id="MobiDB-lite"/>
    </source>
</evidence>
<gene>
    <name evidence="2" type="ORF">PECUL_23A002962</name>
</gene>
<feature type="region of interest" description="Disordered" evidence="1">
    <location>
        <begin position="25"/>
        <end position="100"/>
    </location>
</feature>
<feature type="compositionally biased region" description="Acidic residues" evidence="1">
    <location>
        <begin position="36"/>
        <end position="57"/>
    </location>
</feature>
<accession>A0AAD1W9X7</accession>
<dbReference type="EMBL" id="OW240916">
    <property type="protein sequence ID" value="CAH2295256.1"/>
    <property type="molecule type" value="Genomic_DNA"/>
</dbReference>
<organism evidence="2 3">
    <name type="scientific">Pelobates cultripes</name>
    <name type="common">Western spadefoot toad</name>
    <dbReference type="NCBI Taxonomy" id="61616"/>
    <lineage>
        <taxon>Eukaryota</taxon>
        <taxon>Metazoa</taxon>
        <taxon>Chordata</taxon>
        <taxon>Craniata</taxon>
        <taxon>Vertebrata</taxon>
        <taxon>Euteleostomi</taxon>
        <taxon>Amphibia</taxon>
        <taxon>Batrachia</taxon>
        <taxon>Anura</taxon>
        <taxon>Pelobatoidea</taxon>
        <taxon>Pelobatidae</taxon>
        <taxon>Pelobates</taxon>
    </lineage>
</organism>
<feature type="non-terminal residue" evidence="2">
    <location>
        <position position="1"/>
    </location>
</feature>
<proteinExistence type="predicted"/>
<reference evidence="2" key="1">
    <citation type="submission" date="2022-03" db="EMBL/GenBank/DDBJ databases">
        <authorList>
            <person name="Alioto T."/>
            <person name="Alioto T."/>
            <person name="Gomez Garrido J."/>
        </authorList>
    </citation>
    <scope>NUCLEOTIDE SEQUENCE</scope>
</reference>
<name>A0AAD1W9X7_PELCU</name>
<sequence>LLPVDTEDMVLPRKRATHRAKVVQTWKRAKALSDSSDSDLGSEEVSDGSDAIDSEDSSPEHSVTASPAIEARWEADDSAFLDPQGEPLFDPDALHNPHSAEWYPTDHVARYIATRVRKPLDKATRSKLRVPTPYCP</sequence>
<protein>
    <submittedName>
        <fullName evidence="2">Uncharacterized protein</fullName>
    </submittedName>
</protein>